<dbReference type="EMBL" id="VJVZ01000006">
    <property type="protein sequence ID" value="TRW24436.1"/>
    <property type="molecule type" value="Genomic_DNA"/>
</dbReference>
<dbReference type="Proteomes" id="UP000320643">
    <property type="component" value="Unassembled WGS sequence"/>
</dbReference>
<dbReference type="PANTHER" id="PTHR43280:SF32">
    <property type="entry name" value="TRANSCRIPTIONAL REGULATORY PROTEIN"/>
    <property type="match status" value="1"/>
</dbReference>
<sequence>MKNIIDNTATFAQPGHITKSAGFTIQCSDYTNQSMKTYSRKDFYKICLYDGECTIDYADKGIAVNGKILFFGTPHIPYSWEDINKNIAYSSLFTEEFLKTNNNSESLQQSPLFKIGGTPIFNLTDSQAEAITEICNKMIDTYNTDYLYKEDLLRNYINLIIHEALQMKPSDSYTKHKNAPARVASLFMELLERQFPIETPQAPLKLRNATDYAQGLAVHVNHLNRSVKEITGKSTTSHITNRIIAEAKALLKHTDWGIAEIAFSLGFEYPTYFNNYFKKQTGTNPTAFRE</sequence>
<keyword evidence="1" id="KW-0805">Transcription regulation</keyword>
<dbReference type="Gene3D" id="1.10.10.60">
    <property type="entry name" value="Homeodomain-like"/>
    <property type="match status" value="1"/>
</dbReference>
<comment type="caution">
    <text evidence="5">The sequence shown here is derived from an EMBL/GenBank/DDBJ whole genome shotgun (WGS) entry which is preliminary data.</text>
</comment>
<keyword evidence="6" id="KW-1185">Reference proteome</keyword>
<accession>A0A552V1T4</accession>
<evidence type="ECO:0000313" key="6">
    <source>
        <dbReference type="Proteomes" id="UP000320643"/>
    </source>
</evidence>
<evidence type="ECO:0000259" key="4">
    <source>
        <dbReference type="PROSITE" id="PS01124"/>
    </source>
</evidence>
<dbReference type="OrthoDB" id="629929at2"/>
<dbReference type="GO" id="GO:0043565">
    <property type="term" value="F:sequence-specific DNA binding"/>
    <property type="evidence" value="ECO:0007669"/>
    <property type="project" value="InterPro"/>
</dbReference>
<dbReference type="GO" id="GO:0003700">
    <property type="term" value="F:DNA-binding transcription factor activity"/>
    <property type="evidence" value="ECO:0007669"/>
    <property type="project" value="InterPro"/>
</dbReference>
<evidence type="ECO:0000313" key="5">
    <source>
        <dbReference type="EMBL" id="TRW24436.1"/>
    </source>
</evidence>
<proteinExistence type="predicted"/>
<evidence type="ECO:0000256" key="1">
    <source>
        <dbReference type="ARBA" id="ARBA00023015"/>
    </source>
</evidence>
<dbReference type="PRINTS" id="PR00032">
    <property type="entry name" value="HTHARAC"/>
</dbReference>
<evidence type="ECO:0000256" key="3">
    <source>
        <dbReference type="ARBA" id="ARBA00023163"/>
    </source>
</evidence>
<dbReference type="InterPro" id="IPR020449">
    <property type="entry name" value="Tscrpt_reg_AraC-type_HTH"/>
</dbReference>
<gene>
    <name evidence="5" type="ORF">FMM05_11440</name>
</gene>
<evidence type="ECO:0000256" key="2">
    <source>
        <dbReference type="ARBA" id="ARBA00023125"/>
    </source>
</evidence>
<feature type="domain" description="HTH araC/xylS-type" evidence="4">
    <location>
        <begin position="181"/>
        <end position="290"/>
    </location>
</feature>
<dbReference type="AlphaFoldDB" id="A0A552V1T4"/>
<name>A0A552V1T4_9FLAO</name>
<dbReference type="PANTHER" id="PTHR43280">
    <property type="entry name" value="ARAC-FAMILY TRANSCRIPTIONAL REGULATOR"/>
    <property type="match status" value="1"/>
</dbReference>
<reference evidence="5 6" key="1">
    <citation type="submission" date="2019-07" db="EMBL/GenBank/DDBJ databases">
        <title>Flavobacterium sp. nov., isolated from glacier ice.</title>
        <authorList>
            <person name="Liu Q."/>
            <person name="Xin Y.-H."/>
        </authorList>
    </citation>
    <scope>NUCLEOTIDE SEQUENCE [LARGE SCALE GENOMIC DNA]</scope>
    <source>
        <strain evidence="5 6">ZT4R6</strain>
    </source>
</reference>
<protein>
    <submittedName>
        <fullName evidence="5">AraC family transcriptional regulator</fullName>
    </submittedName>
</protein>
<dbReference type="SMART" id="SM00342">
    <property type="entry name" value="HTH_ARAC"/>
    <property type="match status" value="1"/>
</dbReference>
<keyword evidence="2" id="KW-0238">DNA-binding</keyword>
<dbReference type="PROSITE" id="PS01124">
    <property type="entry name" value="HTH_ARAC_FAMILY_2"/>
    <property type="match status" value="1"/>
</dbReference>
<dbReference type="Pfam" id="PF12833">
    <property type="entry name" value="HTH_18"/>
    <property type="match status" value="1"/>
</dbReference>
<dbReference type="InterPro" id="IPR009057">
    <property type="entry name" value="Homeodomain-like_sf"/>
</dbReference>
<dbReference type="RefSeq" id="WP_143373517.1">
    <property type="nucleotide sequence ID" value="NZ_VJVZ01000006.1"/>
</dbReference>
<dbReference type="InterPro" id="IPR018060">
    <property type="entry name" value="HTH_AraC"/>
</dbReference>
<dbReference type="SUPFAM" id="SSF46689">
    <property type="entry name" value="Homeodomain-like"/>
    <property type="match status" value="1"/>
</dbReference>
<organism evidence="5 6">
    <name type="scientific">Flavobacterium zepuense</name>
    <dbReference type="NCBI Taxonomy" id="2593302"/>
    <lineage>
        <taxon>Bacteria</taxon>
        <taxon>Pseudomonadati</taxon>
        <taxon>Bacteroidota</taxon>
        <taxon>Flavobacteriia</taxon>
        <taxon>Flavobacteriales</taxon>
        <taxon>Flavobacteriaceae</taxon>
        <taxon>Flavobacterium</taxon>
    </lineage>
</organism>
<keyword evidence="3" id="KW-0804">Transcription</keyword>